<keyword evidence="12 14" id="KW-1015">Disulfide bond</keyword>
<gene>
    <name evidence="16" type="ORF">ACEWY4_001974</name>
</gene>
<dbReference type="PANTHER" id="PTHR11576">
    <property type="entry name" value="ZONA PELLUCIDA SPERM-BINDING PROTEIN 3"/>
    <property type="match status" value="1"/>
</dbReference>
<feature type="domain" description="ZP" evidence="15">
    <location>
        <begin position="234"/>
        <end position="494"/>
    </location>
</feature>
<dbReference type="PANTHER" id="PTHR11576:SF2">
    <property type="entry name" value="ZONA PELLUCIDA SPERM-BINDING PROTEIN 3"/>
    <property type="match status" value="1"/>
</dbReference>
<organism evidence="16 17">
    <name type="scientific">Coilia grayii</name>
    <name type="common">Gray's grenadier anchovy</name>
    <dbReference type="NCBI Taxonomy" id="363190"/>
    <lineage>
        <taxon>Eukaryota</taxon>
        <taxon>Metazoa</taxon>
        <taxon>Chordata</taxon>
        <taxon>Craniata</taxon>
        <taxon>Vertebrata</taxon>
        <taxon>Euteleostomi</taxon>
        <taxon>Actinopterygii</taxon>
        <taxon>Neopterygii</taxon>
        <taxon>Teleostei</taxon>
        <taxon>Clupei</taxon>
        <taxon>Clupeiformes</taxon>
        <taxon>Clupeoidei</taxon>
        <taxon>Engraulidae</taxon>
        <taxon>Coilinae</taxon>
        <taxon>Coilia</taxon>
    </lineage>
</organism>
<comment type="PTM">
    <text evidence="14">Proteolytically cleaved before the transmembrane segment to yield the secreted ectodomain incorporated in the zona pellucida.</text>
</comment>
<dbReference type="GO" id="GO:0035804">
    <property type="term" value="F:structural constituent of egg coat"/>
    <property type="evidence" value="ECO:0007669"/>
    <property type="project" value="UniProtKB-UniRule"/>
</dbReference>
<keyword evidence="10" id="KW-1133">Transmembrane helix</keyword>
<evidence type="ECO:0000313" key="16">
    <source>
        <dbReference type="EMBL" id="KAL2102806.1"/>
    </source>
</evidence>
<keyword evidence="6 14" id="KW-0272">Extracellular matrix</keyword>
<evidence type="ECO:0000256" key="5">
    <source>
        <dbReference type="ARBA" id="ARBA00022525"/>
    </source>
</evidence>
<evidence type="ECO:0000256" key="9">
    <source>
        <dbReference type="ARBA" id="ARBA00022729"/>
    </source>
</evidence>
<evidence type="ECO:0000256" key="13">
    <source>
        <dbReference type="ARBA" id="ARBA00023180"/>
    </source>
</evidence>
<evidence type="ECO:0000256" key="1">
    <source>
        <dbReference type="ARBA" id="ARBA00004498"/>
    </source>
</evidence>
<dbReference type="InterPro" id="IPR055356">
    <property type="entry name" value="ZP-N"/>
</dbReference>
<evidence type="ECO:0000256" key="11">
    <source>
        <dbReference type="ARBA" id="ARBA00023136"/>
    </source>
</evidence>
<dbReference type="GO" id="GO:2000344">
    <property type="term" value="P:positive regulation of acrosome reaction"/>
    <property type="evidence" value="ECO:0007669"/>
    <property type="project" value="UniProtKB-UniRule"/>
</dbReference>
<dbReference type="FunFam" id="2.60.40.4100:FF:000002">
    <property type="entry name" value="Zona pellucida sperm-binding protein 3"/>
    <property type="match status" value="1"/>
</dbReference>
<dbReference type="AlphaFoldDB" id="A0ABD1KUH2"/>
<dbReference type="InterPro" id="IPR042235">
    <property type="entry name" value="ZP-C_dom"/>
</dbReference>
<evidence type="ECO:0000256" key="14">
    <source>
        <dbReference type="RuleBase" id="RU367066"/>
    </source>
</evidence>
<dbReference type="FunFam" id="2.60.40.3210:FF:000001">
    <property type="entry name" value="Zona pellucida sperm-binding protein 3"/>
    <property type="match status" value="1"/>
</dbReference>
<dbReference type="Pfam" id="PF00100">
    <property type="entry name" value="Zona_pellucida"/>
    <property type="match status" value="1"/>
</dbReference>
<keyword evidence="7 14" id="KW-0165">Cleavage on pair of basic residues</keyword>
<dbReference type="InterPro" id="IPR048290">
    <property type="entry name" value="ZP_chr"/>
</dbReference>
<dbReference type="GO" id="GO:0005886">
    <property type="term" value="C:plasma membrane"/>
    <property type="evidence" value="ECO:0007669"/>
    <property type="project" value="UniProtKB-SubCell"/>
</dbReference>
<keyword evidence="4 14" id="KW-1003">Cell membrane</keyword>
<dbReference type="Gene3D" id="2.60.40.4100">
    <property type="entry name" value="Zona pellucida, ZP-C domain"/>
    <property type="match status" value="1"/>
</dbReference>
<evidence type="ECO:0000256" key="10">
    <source>
        <dbReference type="ARBA" id="ARBA00022989"/>
    </source>
</evidence>
<evidence type="ECO:0000256" key="4">
    <source>
        <dbReference type="ARBA" id="ARBA00022475"/>
    </source>
</evidence>
<comment type="subcellular location">
    <subcellularLocation>
        <location evidence="1">Secreted</location>
        <location evidence="1">Extracellular space</location>
        <location evidence="1">Extracellular matrix</location>
    </subcellularLocation>
    <subcellularLocation>
        <location evidence="14">Zona pellucida</location>
    </subcellularLocation>
    <subcellularLocation>
        <location evidence="14">Cell membrane</location>
        <topology evidence="14">Single-pass type I membrane protein</topology>
    </subcellularLocation>
</comment>
<proteinExistence type="inferred from homology"/>
<keyword evidence="11" id="KW-0472">Membrane</keyword>
<protein>
    <recommendedName>
        <fullName evidence="3 14">Zona pellucida sperm-binding protein 3</fullName>
    </recommendedName>
</protein>
<dbReference type="Gene3D" id="2.60.40.3210">
    <property type="entry name" value="Zona pellucida, ZP-N domain"/>
    <property type="match status" value="1"/>
</dbReference>
<keyword evidence="9 14" id="KW-0732">Signal</keyword>
<dbReference type="PRINTS" id="PR00023">
    <property type="entry name" value="ZPELLUCIDA"/>
</dbReference>
<dbReference type="PROSITE" id="PS51034">
    <property type="entry name" value="ZP_2"/>
    <property type="match status" value="1"/>
</dbReference>
<dbReference type="SMART" id="SM00241">
    <property type="entry name" value="ZP"/>
    <property type="match status" value="1"/>
</dbReference>
<sequence>MGSYWLDKVKVQLLLCACSVSLSFQLPWNMESLSGIIHAQQQLDQHNQNPAAPVQKEMSPKEMDLAKDPRFTVWRNQLGHSEDFTDRMPSKENPYWIHKMSDPLVYNPGQIEMALPRASKSDGWRQQPEIHFDDPLVQNPGQIVLQRPFVLNLPKASLEVEDPLVQNPGQIVLQRPFVLNLPKPSLEVEDPLVQNPGRLVPQQPLAIDLSVVPPKMDQKMELQPPMTPQSVSAVCGEKSLQLIVKMDFLGTGHLIDPADISLGGCGPTGLDESQQELFFETPLHECGGTAQMLEDLIVYTFSLTFTPQSIGDTPIVKHNDATVDIECHYPRVHNVSSDALRPTWAPYQSSKLSGNTMDFSLRLMTDDWRYKRSSAKYFLGEMINIEASVQVYNHMPLRIFVDDCVATVRPEKQSGASYVLIEKHGCLSDSKLMASRSQFMPRKQDEKLQLQIEAFRFADDSLDSFYITCTLRAVSVALAAESGHKACHYNMENDRWNSADGNDQACSCCNTERCPIREARATEGKFLNPPPPPPPFFKLITYFFG</sequence>
<dbReference type="GO" id="GO:0007339">
    <property type="term" value="P:binding of sperm to zona pellucida"/>
    <property type="evidence" value="ECO:0007669"/>
    <property type="project" value="UniProtKB-UniRule"/>
</dbReference>
<evidence type="ECO:0000256" key="3">
    <source>
        <dbReference type="ARBA" id="ARBA00017980"/>
    </source>
</evidence>
<dbReference type="InterPro" id="IPR055355">
    <property type="entry name" value="ZP-C"/>
</dbReference>
<evidence type="ECO:0000259" key="15">
    <source>
        <dbReference type="PROSITE" id="PS51034"/>
    </source>
</evidence>
<dbReference type="Proteomes" id="UP001591681">
    <property type="component" value="Unassembled WGS sequence"/>
</dbReference>
<feature type="chain" id="PRO_5044529927" description="Zona pellucida sperm-binding protein 3" evidence="14">
    <location>
        <begin position="24"/>
        <end position="545"/>
    </location>
</feature>
<evidence type="ECO:0000256" key="2">
    <source>
        <dbReference type="ARBA" id="ARBA00006735"/>
    </source>
</evidence>
<dbReference type="GO" id="GO:0035805">
    <property type="term" value="C:egg coat"/>
    <property type="evidence" value="ECO:0007669"/>
    <property type="project" value="UniProtKB-SubCell"/>
</dbReference>
<keyword evidence="5 14" id="KW-0964">Secreted</keyword>
<evidence type="ECO:0000256" key="7">
    <source>
        <dbReference type="ARBA" id="ARBA00022685"/>
    </source>
</evidence>
<comment type="domain">
    <text evidence="14">The ZP domain is involved in the polymerization of the ZP proteins to form the zona pellucida.</text>
</comment>
<comment type="function">
    <text evidence="14">Component of the zona pellucida, an extracellular matrix surrounding oocytes which mediates sperm binding, induction of the acrosome reaction and prevents post-fertilization polyspermy. The zona pellucida is composed of 3 to 4 glycoproteins, ZP1, ZP2, ZP3, and ZP4. ZP3 is essential for sperm binding and zona matrix formation.</text>
</comment>
<dbReference type="GO" id="GO:0035803">
    <property type="term" value="P:egg coat formation"/>
    <property type="evidence" value="ECO:0007669"/>
    <property type="project" value="UniProtKB-UniRule"/>
</dbReference>
<accession>A0ABD1KUH2</accession>
<evidence type="ECO:0000313" key="17">
    <source>
        <dbReference type="Proteomes" id="UP001591681"/>
    </source>
</evidence>
<dbReference type="EMBL" id="JBHFQA010000002">
    <property type="protein sequence ID" value="KAL2102806.1"/>
    <property type="molecule type" value="Genomic_DNA"/>
</dbReference>
<dbReference type="Pfam" id="PF23344">
    <property type="entry name" value="ZP-N"/>
    <property type="match status" value="1"/>
</dbReference>
<dbReference type="InterPro" id="IPR001507">
    <property type="entry name" value="ZP_dom"/>
</dbReference>
<feature type="signal peptide" evidence="14">
    <location>
        <begin position="1"/>
        <end position="23"/>
    </location>
</feature>
<name>A0ABD1KUH2_9TELE</name>
<comment type="similarity">
    <text evidence="2 14">Belongs to the ZP domain family. ZPC subfamily.</text>
</comment>
<evidence type="ECO:0000256" key="8">
    <source>
        <dbReference type="ARBA" id="ARBA00022692"/>
    </source>
</evidence>
<keyword evidence="13" id="KW-0325">Glycoprotein</keyword>
<evidence type="ECO:0000256" key="12">
    <source>
        <dbReference type="ARBA" id="ARBA00023157"/>
    </source>
</evidence>
<reference evidence="16 17" key="1">
    <citation type="submission" date="2024-09" db="EMBL/GenBank/DDBJ databases">
        <title>A chromosome-level genome assembly of Gray's grenadier anchovy, Coilia grayii.</title>
        <authorList>
            <person name="Fu Z."/>
        </authorList>
    </citation>
    <scope>NUCLEOTIDE SEQUENCE [LARGE SCALE GENOMIC DNA]</scope>
    <source>
        <strain evidence="16">G4</strain>
        <tissue evidence="16">Muscle</tissue>
    </source>
</reference>
<comment type="caution">
    <text evidence="16">The sequence shown here is derived from an EMBL/GenBank/DDBJ whole genome shotgun (WGS) entry which is preliminary data.</text>
</comment>
<evidence type="ECO:0000256" key="6">
    <source>
        <dbReference type="ARBA" id="ARBA00022530"/>
    </source>
</evidence>
<keyword evidence="8" id="KW-0812">Transmembrane</keyword>
<keyword evidence="17" id="KW-1185">Reference proteome</keyword>